<organism evidence="11 12">
    <name type="scientific">Megasphaera elsdenii DSM 20460</name>
    <dbReference type="NCBI Taxonomy" id="1064535"/>
    <lineage>
        <taxon>Bacteria</taxon>
        <taxon>Bacillati</taxon>
        <taxon>Bacillota</taxon>
        <taxon>Negativicutes</taxon>
        <taxon>Veillonellales</taxon>
        <taxon>Veillonellaceae</taxon>
        <taxon>Megasphaera</taxon>
    </lineage>
</organism>
<evidence type="ECO:0000256" key="9">
    <source>
        <dbReference type="ARBA" id="ARBA00038592"/>
    </source>
</evidence>
<comment type="function">
    <text evidence="10">CRISPR (clustered regularly interspaced short palindromic repeat), is an adaptive immune system that provides protection against mobile genetic elements (viruses, transposable elements and conjugative plasmids). CRISPR clusters contain spacers, sequences complementary to antecedent mobile elements, and target invading nucleic acids. CRISPR clusters are transcribed and processed into CRISPR RNA (crRNA). Acts as a dsDNA endonuclease. Involved in the integration of spacer DNA into the CRISPR cassette.</text>
</comment>
<feature type="binding site" evidence="10">
    <location>
        <position position="157"/>
    </location>
    <ligand>
        <name>Mn(2+)</name>
        <dbReference type="ChEBI" id="CHEBI:29035"/>
    </ligand>
</feature>
<comment type="subunit">
    <text evidence="9 10">Homodimer, forms a heterotetramer with a Cas2 homodimer.</text>
</comment>
<comment type="similarity">
    <text evidence="10">Belongs to the CRISPR-associated endonuclease Cas1 family.</text>
</comment>
<dbReference type="GO" id="GO:0043571">
    <property type="term" value="P:maintenance of CRISPR repeat elements"/>
    <property type="evidence" value="ECO:0007669"/>
    <property type="project" value="UniProtKB-UniRule"/>
</dbReference>
<dbReference type="GO" id="GO:0046872">
    <property type="term" value="F:metal ion binding"/>
    <property type="evidence" value="ECO:0007669"/>
    <property type="project" value="UniProtKB-UniRule"/>
</dbReference>
<evidence type="ECO:0000256" key="8">
    <source>
        <dbReference type="ARBA" id="ARBA00023211"/>
    </source>
</evidence>
<dbReference type="InterPro" id="IPR042211">
    <property type="entry name" value="CRISPR-assoc_Cas1_N"/>
</dbReference>
<dbReference type="HOGENOM" id="CLU_052779_1_1_9"/>
<evidence type="ECO:0000256" key="6">
    <source>
        <dbReference type="ARBA" id="ARBA00023118"/>
    </source>
</evidence>
<feature type="binding site" evidence="10">
    <location>
        <position position="222"/>
    </location>
    <ligand>
        <name>Mn(2+)</name>
        <dbReference type="ChEBI" id="CHEBI:29035"/>
    </ligand>
</feature>
<dbReference type="Proteomes" id="UP000010111">
    <property type="component" value="Chromosome"/>
</dbReference>
<evidence type="ECO:0000313" key="12">
    <source>
        <dbReference type="Proteomes" id="UP000010111"/>
    </source>
</evidence>
<dbReference type="HAMAP" id="MF_01470">
    <property type="entry name" value="Cas1"/>
    <property type="match status" value="1"/>
</dbReference>
<accession>G0VQ55</accession>
<dbReference type="InterPro" id="IPR002729">
    <property type="entry name" value="CRISPR-assoc_Cas1"/>
</dbReference>
<dbReference type="InterPro" id="IPR042206">
    <property type="entry name" value="CRISPR-assoc_Cas1_C"/>
</dbReference>
<dbReference type="GO" id="GO:0016787">
    <property type="term" value="F:hydrolase activity"/>
    <property type="evidence" value="ECO:0007669"/>
    <property type="project" value="UniProtKB-KW"/>
</dbReference>
<keyword evidence="12" id="KW-1185">Reference proteome</keyword>
<dbReference type="GO" id="GO:0003677">
    <property type="term" value="F:DNA binding"/>
    <property type="evidence" value="ECO:0007669"/>
    <property type="project" value="UniProtKB-KW"/>
</dbReference>
<gene>
    <name evidence="10" type="primary">cas1</name>
    <name evidence="11" type="ORF">MELS_1362</name>
</gene>
<dbReference type="AlphaFoldDB" id="G0VQ55"/>
<dbReference type="KEGG" id="med:MELS_1362"/>
<evidence type="ECO:0000256" key="1">
    <source>
        <dbReference type="ARBA" id="ARBA00022722"/>
    </source>
</evidence>
<keyword evidence="8 10" id="KW-0464">Manganese</keyword>
<keyword evidence="1 10" id="KW-0540">Nuclease</keyword>
<dbReference type="Pfam" id="PF01867">
    <property type="entry name" value="Cas_Cas1"/>
    <property type="match status" value="1"/>
</dbReference>
<evidence type="ECO:0000256" key="2">
    <source>
        <dbReference type="ARBA" id="ARBA00022723"/>
    </source>
</evidence>
<feature type="binding site" evidence="10">
    <location>
        <position position="237"/>
    </location>
    <ligand>
        <name>Mn(2+)</name>
        <dbReference type="ChEBI" id="CHEBI:29035"/>
    </ligand>
</feature>
<dbReference type="PANTHER" id="PTHR34353:SF2">
    <property type="entry name" value="CRISPR-ASSOCIATED ENDONUCLEASE CAS1 1"/>
    <property type="match status" value="1"/>
</dbReference>
<dbReference type="EMBL" id="HE576794">
    <property type="protein sequence ID" value="CCC73583.1"/>
    <property type="molecule type" value="Genomic_DNA"/>
</dbReference>
<dbReference type="Gene3D" id="3.100.10.20">
    <property type="entry name" value="CRISPR-associated endonuclease Cas1, N-terminal domain"/>
    <property type="match status" value="1"/>
</dbReference>
<dbReference type="NCBIfam" id="TIGR00287">
    <property type="entry name" value="cas1"/>
    <property type="match status" value="1"/>
</dbReference>
<evidence type="ECO:0000256" key="5">
    <source>
        <dbReference type="ARBA" id="ARBA00022842"/>
    </source>
</evidence>
<dbReference type="eggNOG" id="COG1518">
    <property type="taxonomic scope" value="Bacteria"/>
</dbReference>
<dbReference type="GO" id="GO:0051607">
    <property type="term" value="P:defense response to virus"/>
    <property type="evidence" value="ECO:0007669"/>
    <property type="project" value="UniProtKB-UniRule"/>
</dbReference>
<name>G0VQ55_MEGEL</name>
<dbReference type="InterPro" id="IPR050646">
    <property type="entry name" value="Cas1"/>
</dbReference>
<dbReference type="STRING" id="1064535.MELS_1362"/>
<protein>
    <recommendedName>
        <fullName evidence="10">CRISPR-associated endonuclease Cas1</fullName>
        <ecNumber evidence="10">3.1.-.-</ecNumber>
    </recommendedName>
</protein>
<proteinExistence type="inferred from homology"/>
<keyword evidence="6 10" id="KW-0051">Antiviral defense</keyword>
<dbReference type="CDD" id="cd09634">
    <property type="entry name" value="Cas1_I-II-III"/>
    <property type="match status" value="1"/>
</dbReference>
<keyword evidence="4 10" id="KW-0378">Hydrolase</keyword>
<dbReference type="RefSeq" id="WP_014016313.1">
    <property type="nucleotide sequence ID" value="NC_015873.1"/>
</dbReference>
<keyword evidence="5 10" id="KW-0460">Magnesium</keyword>
<dbReference type="PANTHER" id="PTHR34353">
    <property type="entry name" value="CRISPR-ASSOCIATED ENDONUCLEASE CAS1 1"/>
    <property type="match status" value="1"/>
</dbReference>
<dbReference type="EC" id="3.1.-.-" evidence="10"/>
<sequence>MSFAYITEKGATISKKDGRFVVGRNHETLLEIPEETLEGLLVTDTVQLTSHAIVSLLHLGIPVTWLSSHGKYFGRLESTRHVSVFKQKQQFLLQDQPFSLEMSRRVLLAKVHNQLTLLRRYNRDRKIPSVMIDIHNMMTMADHLKIAEDCESLMGYEGMAAKIYFSALGKLVDPTFAFEKRSKRPPLDPFNSLLSFAYTLIMYELFTAITNEGLHPYVGFLHTLKEHHPALASDLLEEWRAVLADSFVMSLVQHHEIKEEHFCCDEANHGIYLTPEGRKIFFRAYEKKMRSINQYIDGKHSFRRSLNYQVAQYGQALMAREPKLYEPIWIR</sequence>
<keyword evidence="2 10" id="KW-0479">Metal-binding</keyword>
<dbReference type="GO" id="GO:0004519">
    <property type="term" value="F:endonuclease activity"/>
    <property type="evidence" value="ECO:0007669"/>
    <property type="project" value="UniProtKB-UniRule"/>
</dbReference>
<evidence type="ECO:0000256" key="10">
    <source>
        <dbReference type="HAMAP-Rule" id="MF_01470"/>
    </source>
</evidence>
<evidence type="ECO:0000313" key="11">
    <source>
        <dbReference type="EMBL" id="CCC73583.1"/>
    </source>
</evidence>
<dbReference type="GeneID" id="97490825"/>
<keyword evidence="7 10" id="KW-0238">DNA-binding</keyword>
<keyword evidence="3 10" id="KW-0255">Endonuclease</keyword>
<dbReference type="Gene3D" id="1.20.120.920">
    <property type="entry name" value="CRISPR-associated endonuclease Cas1, C-terminal domain"/>
    <property type="match status" value="1"/>
</dbReference>
<evidence type="ECO:0000256" key="3">
    <source>
        <dbReference type="ARBA" id="ARBA00022759"/>
    </source>
</evidence>
<evidence type="ECO:0000256" key="7">
    <source>
        <dbReference type="ARBA" id="ARBA00023125"/>
    </source>
</evidence>
<reference evidence="11 12" key="1">
    <citation type="journal article" date="2011" name="J. Bacteriol.">
        <title>Genome Sequence of the Ruminal Bacterium Megasphaera elsdenii.</title>
        <authorList>
            <person name="Marx H."/>
            <person name="Graf A.B."/>
            <person name="Tatto N."/>
            <person name="Thallinger G.G."/>
            <person name="Mattanovich D."/>
            <person name="Sauer M."/>
        </authorList>
    </citation>
    <scope>NUCLEOTIDE SEQUENCE [LARGE SCALE GENOMIC DNA]</scope>
    <source>
        <strain evidence="11 12">DSM 20460</strain>
    </source>
</reference>
<comment type="cofactor">
    <cofactor evidence="10">
        <name>Mg(2+)</name>
        <dbReference type="ChEBI" id="CHEBI:18420"/>
    </cofactor>
    <cofactor evidence="10">
        <name>Mn(2+)</name>
        <dbReference type="ChEBI" id="CHEBI:29035"/>
    </cofactor>
</comment>
<evidence type="ECO:0000256" key="4">
    <source>
        <dbReference type="ARBA" id="ARBA00022801"/>
    </source>
</evidence>